<reference evidence="1" key="1">
    <citation type="submission" date="2020-05" db="EMBL/GenBank/DDBJ databases">
        <authorList>
            <person name="Chiriac C."/>
            <person name="Salcher M."/>
            <person name="Ghai R."/>
            <person name="Kavagutti S V."/>
        </authorList>
    </citation>
    <scope>NUCLEOTIDE SEQUENCE</scope>
</reference>
<organism evidence="1">
    <name type="scientific">freshwater metagenome</name>
    <dbReference type="NCBI Taxonomy" id="449393"/>
    <lineage>
        <taxon>unclassified sequences</taxon>
        <taxon>metagenomes</taxon>
        <taxon>ecological metagenomes</taxon>
    </lineage>
</organism>
<proteinExistence type="predicted"/>
<evidence type="ECO:0000313" key="1">
    <source>
        <dbReference type="EMBL" id="CAB4897861.1"/>
    </source>
</evidence>
<dbReference type="EMBL" id="CAFBMP010000004">
    <property type="protein sequence ID" value="CAB4897861.1"/>
    <property type="molecule type" value="Genomic_DNA"/>
</dbReference>
<name>A0A6J7FQW3_9ZZZZ</name>
<protein>
    <submittedName>
        <fullName evidence="1">Unannotated protein</fullName>
    </submittedName>
</protein>
<sequence length="308" mass="35246">MKNVLLIIILGLQIFSVYYLIRTARNLGSKSTKYHRELMENINMLRASSRNNLLTHLAIPNTKEFKTISWDHVISLTSHPARFNSLEISLKQMLNQHLIPKAVYLNIFKDDINKLPSGVRQLESSGILKINPCDDLGPGKKLIPTLKLEESLPIIVVDDDLLFESDLTLKLMVQHHLTPDNVVASRVHQIVYEKNGDISQYSKWIKNYALLNGPDSSLFATSGAGTLYKKEFFHKDVMDENTYKELCFFTDDLWWHVQSNRAGVKTKRLPGFSILSFIDGTQEGGLWQSGNQDRNDPNLRQLLKKYSM</sequence>
<dbReference type="AlphaFoldDB" id="A0A6J7FQW3"/>
<accession>A0A6J7FQW3</accession>
<gene>
    <name evidence="1" type="ORF">UFOPK3608_00161</name>
</gene>